<feature type="transmembrane region" description="Helical" evidence="1">
    <location>
        <begin position="37"/>
        <end position="61"/>
    </location>
</feature>
<dbReference type="RefSeq" id="WP_162660431.1">
    <property type="nucleotide sequence ID" value="NZ_LR593887.1"/>
</dbReference>
<dbReference type="AlphaFoldDB" id="A0A6C2YV16"/>
<feature type="transmembrane region" description="Helical" evidence="1">
    <location>
        <begin position="67"/>
        <end position="86"/>
    </location>
</feature>
<name>A0A6C2YV16_9BACT</name>
<evidence type="ECO:0000313" key="2">
    <source>
        <dbReference type="EMBL" id="VIP05346.1"/>
    </source>
</evidence>
<proteinExistence type="predicted"/>
<dbReference type="KEGG" id="tim:GMBLW1_38470"/>
<keyword evidence="1" id="KW-0472">Membrane</keyword>
<dbReference type="Proteomes" id="UP000464378">
    <property type="component" value="Chromosome"/>
</dbReference>
<gene>
    <name evidence="2" type="ORF">GMBLW1_38470</name>
</gene>
<dbReference type="InParanoid" id="A0A6C2YV16"/>
<evidence type="ECO:0000256" key="1">
    <source>
        <dbReference type="SAM" id="Phobius"/>
    </source>
</evidence>
<keyword evidence="3" id="KW-1185">Reference proteome</keyword>
<sequence length="239" mass="27228">MNFFDDQMQADGCQPQTAPLLCILLLPLLRTQIGSSYISFSDIGFSFACWFAITGVITLAVMPNDHIQLEMMLHGLLMLLLTVAAVRERARTKLKELSRYTAISRYYSGNPRLSRCLPDPMGWLSRLHGKKPKTAARLIRILIPIYAAQDWLDQRPVWLLKAVFEPLALAILSGICFLLYWYFQVPCLFAGLHLLTVGFFLSIDQMKRSLTLYEEIRANEDGAIVATKMAERLMRRRGP</sequence>
<keyword evidence="1" id="KW-1133">Transmembrane helix</keyword>
<accession>A0A6C2YV16</accession>
<protein>
    <submittedName>
        <fullName evidence="2">Uncharacterized protein</fullName>
    </submittedName>
</protein>
<organism evidence="2">
    <name type="scientific">Tuwongella immobilis</name>
    <dbReference type="NCBI Taxonomy" id="692036"/>
    <lineage>
        <taxon>Bacteria</taxon>
        <taxon>Pseudomonadati</taxon>
        <taxon>Planctomycetota</taxon>
        <taxon>Planctomycetia</taxon>
        <taxon>Gemmatales</taxon>
        <taxon>Gemmataceae</taxon>
        <taxon>Tuwongella</taxon>
    </lineage>
</organism>
<feature type="transmembrane region" description="Helical" evidence="1">
    <location>
        <begin position="162"/>
        <end position="182"/>
    </location>
</feature>
<evidence type="ECO:0000313" key="3">
    <source>
        <dbReference type="Proteomes" id="UP000464378"/>
    </source>
</evidence>
<keyword evidence="1" id="KW-0812">Transmembrane</keyword>
<dbReference type="EMBL" id="LR593887">
    <property type="protein sequence ID" value="VTS08048.1"/>
    <property type="molecule type" value="Genomic_DNA"/>
</dbReference>
<reference evidence="2" key="1">
    <citation type="submission" date="2019-04" db="EMBL/GenBank/DDBJ databases">
        <authorList>
            <consortium name="Science for Life Laboratories"/>
        </authorList>
    </citation>
    <scope>NUCLEOTIDE SEQUENCE</scope>
    <source>
        <strain evidence="2">MBLW1</strain>
    </source>
</reference>
<dbReference type="EMBL" id="LR586016">
    <property type="protein sequence ID" value="VIP05346.1"/>
    <property type="molecule type" value="Genomic_DNA"/>
</dbReference>
<feature type="transmembrane region" description="Helical" evidence="1">
    <location>
        <begin position="188"/>
        <end position="203"/>
    </location>
</feature>